<dbReference type="EMBL" id="BARU01040181">
    <property type="protein sequence ID" value="GAH88642.1"/>
    <property type="molecule type" value="Genomic_DNA"/>
</dbReference>
<feature type="transmembrane region" description="Helical" evidence="1">
    <location>
        <begin position="89"/>
        <end position="109"/>
    </location>
</feature>
<feature type="transmembrane region" description="Helical" evidence="1">
    <location>
        <begin position="49"/>
        <end position="77"/>
    </location>
</feature>
<proteinExistence type="predicted"/>
<evidence type="ECO:0000256" key="1">
    <source>
        <dbReference type="SAM" id="Phobius"/>
    </source>
</evidence>
<comment type="caution">
    <text evidence="2">The sequence shown here is derived from an EMBL/GenBank/DDBJ whole genome shotgun (WGS) entry which is preliminary data.</text>
</comment>
<sequence length="142" mass="15599">STLSHLCRTGFGNFGHLLPYMSFDSISTINGNPLSPVENVLLKLELKKWGYGLMGFGALHIVLASVLDPVWGVILIIVGICNILISHRALFLVNGIAIMTAAIFNMIAIAGAEVGAFYMLIIMQFAWGIVEIRKFKLYDEVK</sequence>
<organism evidence="2">
    <name type="scientific">marine sediment metagenome</name>
    <dbReference type="NCBI Taxonomy" id="412755"/>
    <lineage>
        <taxon>unclassified sequences</taxon>
        <taxon>metagenomes</taxon>
        <taxon>ecological metagenomes</taxon>
    </lineage>
</organism>
<evidence type="ECO:0000313" key="2">
    <source>
        <dbReference type="EMBL" id="GAH88642.1"/>
    </source>
</evidence>
<feature type="transmembrane region" description="Helical" evidence="1">
    <location>
        <begin position="115"/>
        <end position="132"/>
    </location>
</feature>
<gene>
    <name evidence="2" type="ORF">S03H2_62164</name>
</gene>
<dbReference type="AlphaFoldDB" id="X1J3T8"/>
<reference evidence="2" key="1">
    <citation type="journal article" date="2014" name="Front. Microbiol.">
        <title>High frequency of phylogenetically diverse reductive dehalogenase-homologous genes in deep subseafloor sedimentary metagenomes.</title>
        <authorList>
            <person name="Kawai M."/>
            <person name="Futagami T."/>
            <person name="Toyoda A."/>
            <person name="Takaki Y."/>
            <person name="Nishi S."/>
            <person name="Hori S."/>
            <person name="Arai W."/>
            <person name="Tsubouchi T."/>
            <person name="Morono Y."/>
            <person name="Uchiyama I."/>
            <person name="Ito T."/>
            <person name="Fujiyama A."/>
            <person name="Inagaki F."/>
            <person name="Takami H."/>
        </authorList>
    </citation>
    <scope>NUCLEOTIDE SEQUENCE</scope>
    <source>
        <strain evidence="2">Expedition CK06-06</strain>
    </source>
</reference>
<feature type="non-terminal residue" evidence="2">
    <location>
        <position position="1"/>
    </location>
</feature>
<keyword evidence="1" id="KW-1133">Transmembrane helix</keyword>
<accession>X1J3T8</accession>
<name>X1J3T8_9ZZZZ</name>
<keyword evidence="1" id="KW-0812">Transmembrane</keyword>
<protein>
    <submittedName>
        <fullName evidence="2">Uncharacterized protein</fullName>
    </submittedName>
</protein>
<keyword evidence="1" id="KW-0472">Membrane</keyword>